<dbReference type="Gene3D" id="3.30.70.80">
    <property type="entry name" value="Peptidase S8 propeptide/proteinase inhibitor I9"/>
    <property type="match status" value="1"/>
</dbReference>
<keyword evidence="11" id="KW-1185">Reference proteome</keyword>
<evidence type="ECO:0000256" key="1">
    <source>
        <dbReference type="ARBA" id="ARBA00011073"/>
    </source>
</evidence>
<sequence length="830" mass="83615">MRPVYRAHPARTASILTLSLLAFTVSPVALAATATETTSPTTTADPTPASESAPSADPTIEPTAEPTDAAPAEPSATPDTSPLPSPSAVPDESLLPAAPAPTEAPTPEPAAPTETPAPVPDPALAEPEAQYVVLYSDGTDVSAEAATLRADGTDVEQEFTETPAAVVTLTATEADALESTDGVEAVELDTQIDALETQPNPTWGLDRIDQRSLPLSKTYTPPGTASGVTVYVVDTGVSSSNVDFGGRVGGGWSAISDNNGTEDCNGHGTHIAGTIAGSTYGLAKSASIVPVRVLGCSGSGMLSDLIAGLDWITAKHSAGAPAVANLSLGGVTSTTLDVALNKMIADGVTAVVAAGNNSVDACTVSPARVAKAITVAASDSSDRQATFTNVGKCVDLFAPGVSIVSAGHASSTATATKSGTSTAAPHVSGAAALLLAENRSLTPAQVSAGLVAQATSGKIASISPNTANKLLYVSPVAGQSVVSNSVPIGVIDAVTTTTQGLTVRGWALDPDTTSPITVHVYIDGKAVKAVSADGNRPDVDAAYKRGAAHGYSVTLPTTAGTHKVCVYAINATPGSNPLLACRTVTVKNATPIGVIDAATATTTTVDVRTASPAPEEAVDAIAVRGWALDNDTTAPLSVHVYLDGKFVTATTADGNRPDVDAAYKRGAAHGYSVTLPTTAGTHKVCVYAINATPGTNPLLACRTVTVKNATPIGVIDSVTSTPADIYPLDLGWDPIGTIAVRGWALDRDTTAPIGVHVYLDGVHTRTLFADGNRPDVGAAYGKGSAHGFNVSMEAGAGTHEVCVYAINATLGTNPLLGCRTVTVDEAPAPG</sequence>
<accession>A0A2A9E5T9</accession>
<dbReference type="PANTHER" id="PTHR43806:SF11">
    <property type="entry name" value="CEREVISIN-RELATED"/>
    <property type="match status" value="1"/>
</dbReference>
<feature type="region of interest" description="Disordered" evidence="7">
    <location>
        <begin position="34"/>
        <end position="123"/>
    </location>
</feature>
<dbReference type="SUPFAM" id="SSF52743">
    <property type="entry name" value="Subtilisin-like"/>
    <property type="match status" value="1"/>
</dbReference>
<evidence type="ECO:0000256" key="6">
    <source>
        <dbReference type="RuleBase" id="RU003355"/>
    </source>
</evidence>
<proteinExistence type="inferred from homology"/>
<dbReference type="InterPro" id="IPR000209">
    <property type="entry name" value="Peptidase_S8/S53_dom"/>
</dbReference>
<dbReference type="CDD" id="cd04077">
    <property type="entry name" value="Peptidases_S8_PCSK9_ProteinaseK_like"/>
    <property type="match status" value="1"/>
</dbReference>
<dbReference type="InterPro" id="IPR037045">
    <property type="entry name" value="S8pro/Inhibitor_I9_sf"/>
</dbReference>
<feature type="signal peptide" evidence="8">
    <location>
        <begin position="1"/>
        <end position="31"/>
    </location>
</feature>
<dbReference type="EMBL" id="PDJG01000001">
    <property type="protein sequence ID" value="PFG34318.1"/>
    <property type="molecule type" value="Genomic_DNA"/>
</dbReference>
<dbReference type="Proteomes" id="UP000225548">
    <property type="component" value="Unassembled WGS sequence"/>
</dbReference>
<keyword evidence="2 5" id="KW-0645">Protease</keyword>
<dbReference type="InterPro" id="IPR036852">
    <property type="entry name" value="Peptidase_S8/S53_dom_sf"/>
</dbReference>
<dbReference type="PANTHER" id="PTHR43806">
    <property type="entry name" value="PEPTIDASE S8"/>
    <property type="match status" value="1"/>
</dbReference>
<keyword evidence="3 5" id="KW-0378">Hydrolase</keyword>
<comment type="caution">
    <text evidence="10">The sequence shown here is derived from an EMBL/GenBank/DDBJ whole genome shotgun (WGS) entry which is preliminary data.</text>
</comment>
<dbReference type="InterPro" id="IPR015500">
    <property type="entry name" value="Peptidase_S8_subtilisin-rel"/>
</dbReference>
<feature type="compositionally biased region" description="Pro residues" evidence="7">
    <location>
        <begin position="98"/>
        <end position="121"/>
    </location>
</feature>
<dbReference type="FunFam" id="3.40.50.200:FF:000014">
    <property type="entry name" value="Proteinase K"/>
    <property type="match status" value="1"/>
</dbReference>
<dbReference type="InterPro" id="IPR023827">
    <property type="entry name" value="Peptidase_S8_Asp-AS"/>
</dbReference>
<feature type="domain" description="Peptidase S8/S53" evidence="9">
    <location>
        <begin position="226"/>
        <end position="457"/>
    </location>
</feature>
<dbReference type="PRINTS" id="PR00723">
    <property type="entry name" value="SUBTILISIN"/>
</dbReference>
<dbReference type="GO" id="GO:0006508">
    <property type="term" value="P:proteolysis"/>
    <property type="evidence" value="ECO:0007669"/>
    <property type="project" value="UniProtKB-KW"/>
</dbReference>
<dbReference type="PROSITE" id="PS00137">
    <property type="entry name" value="SUBTILASE_HIS"/>
    <property type="match status" value="1"/>
</dbReference>
<dbReference type="AlphaFoldDB" id="A0A2A9E5T9"/>
<comment type="similarity">
    <text evidence="1 5 6">Belongs to the peptidase S8 family.</text>
</comment>
<keyword evidence="8" id="KW-0732">Signal</keyword>
<reference evidence="10 11" key="1">
    <citation type="submission" date="2017-10" db="EMBL/GenBank/DDBJ databases">
        <title>Sequencing the genomes of 1000 actinobacteria strains.</title>
        <authorList>
            <person name="Klenk H.-P."/>
        </authorList>
    </citation>
    <scope>NUCLEOTIDE SEQUENCE [LARGE SCALE GENOMIC DNA]</scope>
    <source>
        <strain evidence="10 11">DSM 18966</strain>
    </source>
</reference>
<protein>
    <submittedName>
        <fullName evidence="10">Subtilisin family serine protease</fullName>
    </submittedName>
</protein>
<dbReference type="Pfam" id="PF00082">
    <property type="entry name" value="Peptidase_S8"/>
    <property type="match status" value="1"/>
</dbReference>
<dbReference type="GO" id="GO:0004252">
    <property type="term" value="F:serine-type endopeptidase activity"/>
    <property type="evidence" value="ECO:0007669"/>
    <property type="project" value="UniProtKB-UniRule"/>
</dbReference>
<evidence type="ECO:0000256" key="4">
    <source>
        <dbReference type="ARBA" id="ARBA00022825"/>
    </source>
</evidence>
<evidence type="ECO:0000313" key="11">
    <source>
        <dbReference type="Proteomes" id="UP000225548"/>
    </source>
</evidence>
<feature type="active site" description="Charge relay system" evidence="5">
    <location>
        <position position="234"/>
    </location>
</feature>
<dbReference type="GO" id="GO:0005615">
    <property type="term" value="C:extracellular space"/>
    <property type="evidence" value="ECO:0007669"/>
    <property type="project" value="TreeGrafter"/>
</dbReference>
<dbReference type="InterPro" id="IPR050131">
    <property type="entry name" value="Peptidase_S8_subtilisin-like"/>
</dbReference>
<dbReference type="PROSITE" id="PS00138">
    <property type="entry name" value="SUBTILASE_SER"/>
    <property type="match status" value="1"/>
</dbReference>
<dbReference type="RefSeq" id="WP_143556747.1">
    <property type="nucleotide sequence ID" value="NZ_PDJG01000001.1"/>
</dbReference>
<feature type="compositionally biased region" description="Low complexity" evidence="7">
    <location>
        <begin position="34"/>
        <end position="80"/>
    </location>
</feature>
<evidence type="ECO:0000256" key="8">
    <source>
        <dbReference type="SAM" id="SignalP"/>
    </source>
</evidence>
<keyword evidence="4 5" id="KW-0720">Serine protease</keyword>
<dbReference type="InterPro" id="IPR034193">
    <property type="entry name" value="PCSK9_ProteinaseK-like"/>
</dbReference>
<feature type="active site" description="Charge relay system" evidence="5">
    <location>
        <position position="267"/>
    </location>
</feature>
<feature type="active site" description="Charge relay system" evidence="5">
    <location>
        <position position="421"/>
    </location>
</feature>
<dbReference type="OrthoDB" id="9813435at2"/>
<name>A0A2A9E5T9_9MICO</name>
<dbReference type="PROSITE" id="PS00136">
    <property type="entry name" value="SUBTILASE_ASP"/>
    <property type="match status" value="1"/>
</dbReference>
<evidence type="ECO:0000313" key="10">
    <source>
        <dbReference type="EMBL" id="PFG34318.1"/>
    </source>
</evidence>
<dbReference type="PROSITE" id="PS51892">
    <property type="entry name" value="SUBTILASE"/>
    <property type="match status" value="1"/>
</dbReference>
<evidence type="ECO:0000256" key="5">
    <source>
        <dbReference type="PROSITE-ProRule" id="PRU01240"/>
    </source>
</evidence>
<gene>
    <name evidence="10" type="ORF">ATL42_2224</name>
</gene>
<evidence type="ECO:0000256" key="7">
    <source>
        <dbReference type="SAM" id="MobiDB-lite"/>
    </source>
</evidence>
<dbReference type="InterPro" id="IPR022398">
    <property type="entry name" value="Peptidase_S8_His-AS"/>
</dbReference>
<organism evidence="10 11">
    <name type="scientific">Sanguibacter antarcticus</name>
    <dbReference type="NCBI Taxonomy" id="372484"/>
    <lineage>
        <taxon>Bacteria</taxon>
        <taxon>Bacillati</taxon>
        <taxon>Actinomycetota</taxon>
        <taxon>Actinomycetes</taxon>
        <taxon>Micrococcales</taxon>
        <taxon>Sanguibacteraceae</taxon>
        <taxon>Sanguibacter</taxon>
    </lineage>
</organism>
<dbReference type="Gene3D" id="3.40.50.200">
    <property type="entry name" value="Peptidase S8/S53 domain"/>
    <property type="match status" value="1"/>
</dbReference>
<feature type="chain" id="PRO_5012744227" evidence="8">
    <location>
        <begin position="32"/>
        <end position="830"/>
    </location>
</feature>
<evidence type="ECO:0000256" key="2">
    <source>
        <dbReference type="ARBA" id="ARBA00022670"/>
    </source>
</evidence>
<evidence type="ECO:0000259" key="9">
    <source>
        <dbReference type="Pfam" id="PF00082"/>
    </source>
</evidence>
<dbReference type="InterPro" id="IPR023828">
    <property type="entry name" value="Peptidase_S8_Ser-AS"/>
</dbReference>
<evidence type="ECO:0000256" key="3">
    <source>
        <dbReference type="ARBA" id="ARBA00022801"/>
    </source>
</evidence>